<proteinExistence type="predicted"/>
<sequence length="56" mass="6414">GATAYIDRRDQTQKARKADGAIYLLVTDKNGVEFPVKKLATDAMKNWMAIIRKYRI</sequence>
<dbReference type="EMBL" id="BART01030616">
    <property type="protein sequence ID" value="GAH18096.1"/>
    <property type="molecule type" value="Genomic_DNA"/>
</dbReference>
<organism evidence="1">
    <name type="scientific">marine sediment metagenome</name>
    <dbReference type="NCBI Taxonomy" id="412755"/>
    <lineage>
        <taxon>unclassified sequences</taxon>
        <taxon>metagenomes</taxon>
        <taxon>ecological metagenomes</taxon>
    </lineage>
</organism>
<accession>X1DBE9</accession>
<dbReference type="AlphaFoldDB" id="X1DBE9"/>
<reference evidence="1" key="1">
    <citation type="journal article" date="2014" name="Front. Microbiol.">
        <title>High frequency of phylogenetically diverse reductive dehalogenase-homologous genes in deep subseafloor sedimentary metagenomes.</title>
        <authorList>
            <person name="Kawai M."/>
            <person name="Futagami T."/>
            <person name="Toyoda A."/>
            <person name="Takaki Y."/>
            <person name="Nishi S."/>
            <person name="Hori S."/>
            <person name="Arai W."/>
            <person name="Tsubouchi T."/>
            <person name="Morono Y."/>
            <person name="Uchiyama I."/>
            <person name="Ito T."/>
            <person name="Fujiyama A."/>
            <person name="Inagaki F."/>
            <person name="Takami H."/>
        </authorList>
    </citation>
    <scope>NUCLEOTIDE SEQUENCE</scope>
    <source>
        <strain evidence="1">Expedition CK06-06</strain>
    </source>
</reference>
<gene>
    <name evidence="1" type="ORF">S01H4_53398</name>
</gene>
<evidence type="ECO:0000313" key="1">
    <source>
        <dbReference type="EMBL" id="GAH18096.1"/>
    </source>
</evidence>
<feature type="non-terminal residue" evidence="1">
    <location>
        <position position="1"/>
    </location>
</feature>
<name>X1DBE9_9ZZZZ</name>
<protein>
    <submittedName>
        <fullName evidence="1">Uncharacterized protein</fullName>
    </submittedName>
</protein>
<comment type="caution">
    <text evidence="1">The sequence shown here is derived from an EMBL/GenBank/DDBJ whole genome shotgun (WGS) entry which is preliminary data.</text>
</comment>